<keyword evidence="1" id="KW-0472">Membrane</keyword>
<evidence type="ECO:0000259" key="2">
    <source>
        <dbReference type="Pfam" id="PF14534"/>
    </source>
</evidence>
<evidence type="ECO:0000313" key="3">
    <source>
        <dbReference type="EMBL" id="TXG39162.1"/>
    </source>
</evidence>
<dbReference type="Gene3D" id="3.10.450.50">
    <property type="match status" value="1"/>
</dbReference>
<name>A0A5C7GLI0_9FLAO</name>
<dbReference type="RefSeq" id="WP_147766641.1">
    <property type="nucleotide sequence ID" value="NZ_VRKQ01000008.1"/>
</dbReference>
<feature type="domain" description="DUF4440" evidence="2">
    <location>
        <begin position="54"/>
        <end position="163"/>
    </location>
</feature>
<keyword evidence="1" id="KW-1133">Transmembrane helix</keyword>
<comment type="caution">
    <text evidence="3">The sequence shown here is derived from an EMBL/GenBank/DDBJ whole genome shotgun (WGS) entry which is preliminary data.</text>
</comment>
<evidence type="ECO:0000256" key="1">
    <source>
        <dbReference type="SAM" id="Phobius"/>
    </source>
</evidence>
<dbReference type="Proteomes" id="UP000321080">
    <property type="component" value="Unassembled WGS sequence"/>
</dbReference>
<organism evidence="3 4">
    <name type="scientific">Seonamhaeicola maritimus</name>
    <dbReference type="NCBI Taxonomy" id="2591822"/>
    <lineage>
        <taxon>Bacteria</taxon>
        <taxon>Pseudomonadati</taxon>
        <taxon>Bacteroidota</taxon>
        <taxon>Flavobacteriia</taxon>
        <taxon>Flavobacteriales</taxon>
        <taxon>Flavobacteriaceae</taxon>
    </lineage>
</organism>
<dbReference type="OrthoDB" id="9814425at2"/>
<dbReference type="EMBL" id="VRKQ01000008">
    <property type="protein sequence ID" value="TXG39162.1"/>
    <property type="molecule type" value="Genomic_DNA"/>
</dbReference>
<dbReference type="SUPFAM" id="SSF54427">
    <property type="entry name" value="NTF2-like"/>
    <property type="match status" value="1"/>
</dbReference>
<keyword evidence="4" id="KW-1185">Reference proteome</keyword>
<dbReference type="Pfam" id="PF14534">
    <property type="entry name" value="DUF4440"/>
    <property type="match status" value="1"/>
</dbReference>
<dbReference type="InterPro" id="IPR032710">
    <property type="entry name" value="NTF2-like_dom_sf"/>
</dbReference>
<feature type="transmembrane region" description="Helical" evidence="1">
    <location>
        <begin position="12"/>
        <end position="32"/>
    </location>
</feature>
<evidence type="ECO:0000313" key="4">
    <source>
        <dbReference type="Proteomes" id="UP000321080"/>
    </source>
</evidence>
<gene>
    <name evidence="3" type="ORF">FUA22_04600</name>
</gene>
<accession>A0A5C7GLI0</accession>
<dbReference type="InterPro" id="IPR027843">
    <property type="entry name" value="DUF4440"/>
</dbReference>
<proteinExistence type="predicted"/>
<protein>
    <submittedName>
        <fullName evidence="3">DUF4440 domain-containing protein</fullName>
    </submittedName>
</protein>
<reference evidence="3 4" key="1">
    <citation type="submission" date="2019-08" db="EMBL/GenBank/DDBJ databases">
        <title>Seonamhaeicola sediminis sp. nov., isolated from marine sediment.</title>
        <authorList>
            <person name="Cao W.R."/>
        </authorList>
    </citation>
    <scope>NUCLEOTIDE SEQUENCE [LARGE SCALE GENOMIC DNA]</scope>
    <source>
        <strain evidence="3 4">1505</strain>
    </source>
</reference>
<keyword evidence="1" id="KW-0812">Transmembrane</keyword>
<sequence length="173" mass="19709">MMTKPRSFTKTIMLLAGFIFTMSIGFYLGIVYSKNQDSNYGIIFDGGPELEEIQHATDEFLQAYNEADLQGIGKTYAKDGVFMPPNLPSIYGRSNIVKFFQKEVVDSNSKLEIAETVEEVIYFKDWAVMRGLGEISITIPDSTSNNIQFKWAMLSKKNPEGKWESVWDIYNDI</sequence>
<dbReference type="AlphaFoldDB" id="A0A5C7GLI0"/>